<dbReference type="PANTHER" id="PTHR28582">
    <property type="entry name" value="TRNA-SPLICING ENDONUCLEASE SUBUNIT SEN15"/>
    <property type="match status" value="1"/>
</dbReference>
<evidence type="ECO:0000259" key="3">
    <source>
        <dbReference type="Pfam" id="PF09631"/>
    </source>
</evidence>
<dbReference type="PANTHER" id="PTHR28582:SF1">
    <property type="entry name" value="TRNA-SPLICING ENDONUCLEASE SUBUNIT SEN15"/>
    <property type="match status" value="1"/>
</dbReference>
<evidence type="ECO:0000256" key="2">
    <source>
        <dbReference type="ARBA" id="ARBA00022694"/>
    </source>
</evidence>
<dbReference type="Gene3D" id="3.40.1350.10">
    <property type="match status" value="1"/>
</dbReference>
<reference evidence="4 5" key="1">
    <citation type="journal article" date="2016" name="Mol. Biol. Evol.">
        <title>Comparative Genomics of Early-Diverging Mushroom-Forming Fungi Provides Insights into the Origins of Lignocellulose Decay Capabilities.</title>
        <authorList>
            <person name="Nagy L.G."/>
            <person name="Riley R."/>
            <person name="Tritt A."/>
            <person name="Adam C."/>
            <person name="Daum C."/>
            <person name="Floudas D."/>
            <person name="Sun H."/>
            <person name="Yadav J.S."/>
            <person name="Pangilinan J."/>
            <person name="Larsson K.H."/>
            <person name="Matsuura K."/>
            <person name="Barry K."/>
            <person name="Labutti K."/>
            <person name="Kuo R."/>
            <person name="Ohm R.A."/>
            <person name="Bhattacharya S.S."/>
            <person name="Shirouzu T."/>
            <person name="Yoshinaga Y."/>
            <person name="Martin F.M."/>
            <person name="Grigoriev I.V."/>
            <person name="Hibbett D.S."/>
        </authorList>
    </citation>
    <scope>NUCLEOTIDE SEQUENCE [LARGE SCALE GENOMIC DNA]</scope>
    <source>
        <strain evidence="4 5">HHB12029</strain>
    </source>
</reference>
<dbReference type="GO" id="GO:0006388">
    <property type="term" value="P:tRNA splicing, via endonucleolytic cleavage and ligation"/>
    <property type="evidence" value="ECO:0007669"/>
    <property type="project" value="InterPro"/>
</dbReference>
<dbReference type="FunCoup" id="A0A166ANX6">
    <property type="interactions" value="3"/>
</dbReference>
<gene>
    <name evidence="4" type="ORF">EXIGLDRAFT_673622</name>
</gene>
<name>A0A166ANX6_EXIGL</name>
<protein>
    <recommendedName>
        <fullName evidence="3">tRNA-splicing endonuclease subunit Sen15 domain-containing protein</fullName>
    </recommendedName>
</protein>
<dbReference type="InterPro" id="IPR011856">
    <property type="entry name" value="tRNA_endonuc-like_dom_sf"/>
</dbReference>
<evidence type="ECO:0000313" key="5">
    <source>
        <dbReference type="Proteomes" id="UP000077266"/>
    </source>
</evidence>
<dbReference type="InterPro" id="IPR018593">
    <property type="entry name" value="tRNA-endonuc_su_Sen15"/>
</dbReference>
<dbReference type="EMBL" id="KV425983">
    <property type="protein sequence ID" value="KZV93809.1"/>
    <property type="molecule type" value="Genomic_DNA"/>
</dbReference>
<dbReference type="STRING" id="1314781.A0A166ANX6"/>
<dbReference type="GO" id="GO:0003676">
    <property type="term" value="F:nucleic acid binding"/>
    <property type="evidence" value="ECO:0007669"/>
    <property type="project" value="InterPro"/>
</dbReference>
<accession>A0A166ANX6</accession>
<organism evidence="4 5">
    <name type="scientific">Exidia glandulosa HHB12029</name>
    <dbReference type="NCBI Taxonomy" id="1314781"/>
    <lineage>
        <taxon>Eukaryota</taxon>
        <taxon>Fungi</taxon>
        <taxon>Dikarya</taxon>
        <taxon>Basidiomycota</taxon>
        <taxon>Agaricomycotina</taxon>
        <taxon>Agaricomycetes</taxon>
        <taxon>Auriculariales</taxon>
        <taxon>Exidiaceae</taxon>
        <taxon>Exidia</taxon>
    </lineage>
</organism>
<keyword evidence="5" id="KW-1185">Reference proteome</keyword>
<dbReference type="InterPro" id="IPR036167">
    <property type="entry name" value="tRNA_intron_Endo_cat-like_sf"/>
</dbReference>
<comment type="similarity">
    <text evidence="1">Belongs to the SEN15 family.</text>
</comment>
<dbReference type="SUPFAM" id="SSF53032">
    <property type="entry name" value="tRNA-intron endonuclease catalytic domain-like"/>
    <property type="match status" value="1"/>
</dbReference>
<keyword evidence="2" id="KW-0819">tRNA processing</keyword>
<evidence type="ECO:0000313" key="4">
    <source>
        <dbReference type="EMBL" id="KZV93809.1"/>
    </source>
</evidence>
<dbReference type="Proteomes" id="UP000077266">
    <property type="component" value="Unassembled WGS sequence"/>
</dbReference>
<dbReference type="Pfam" id="PF09631">
    <property type="entry name" value="Sen15"/>
    <property type="match status" value="1"/>
</dbReference>
<dbReference type="AlphaFoldDB" id="A0A166ANX6"/>
<evidence type="ECO:0000256" key="1">
    <source>
        <dbReference type="ARBA" id="ARBA00006091"/>
    </source>
</evidence>
<proteinExistence type="inferred from homology"/>
<dbReference type="InParanoid" id="A0A166ANX6"/>
<sequence length="119" mass="13289">MEAHPAYKPIAGYMKRYPMLAGSMFQVHNDLMLAQQWEGLEAVELAAAGRVVFRGRRTKTDDKVQYVVPCSLAESLSLAWFGAVFRELDGVQEVHLGITSEDSSVVYYKLSRGIVKPPL</sequence>
<dbReference type="OrthoDB" id="10002170at2759"/>
<feature type="domain" description="tRNA-splicing endonuclease subunit Sen15" evidence="3">
    <location>
        <begin position="26"/>
        <end position="117"/>
    </location>
</feature>
<dbReference type="GO" id="GO:0005634">
    <property type="term" value="C:nucleus"/>
    <property type="evidence" value="ECO:0007669"/>
    <property type="project" value="UniProtKB-ARBA"/>
</dbReference>